<dbReference type="GO" id="GO:0005886">
    <property type="term" value="C:plasma membrane"/>
    <property type="evidence" value="ECO:0007669"/>
    <property type="project" value="TreeGrafter"/>
</dbReference>
<dbReference type="InterPro" id="IPR005325">
    <property type="entry name" value="DUF308_memb"/>
</dbReference>
<dbReference type="Pfam" id="PF03729">
    <property type="entry name" value="DUF308"/>
    <property type="match status" value="1"/>
</dbReference>
<feature type="transmembrane region" description="Helical" evidence="1">
    <location>
        <begin position="103"/>
        <end position="126"/>
    </location>
</feature>
<dbReference type="PANTHER" id="PTHR34989">
    <property type="entry name" value="PROTEIN HDED"/>
    <property type="match status" value="1"/>
</dbReference>
<feature type="transmembrane region" description="Helical" evidence="1">
    <location>
        <begin position="51"/>
        <end position="69"/>
    </location>
</feature>
<evidence type="ECO:0000313" key="2">
    <source>
        <dbReference type="EMBL" id="SFO18727.1"/>
    </source>
</evidence>
<reference evidence="3" key="1">
    <citation type="submission" date="2016-10" db="EMBL/GenBank/DDBJ databases">
        <authorList>
            <person name="Varghese N."/>
            <person name="Submissions S."/>
        </authorList>
    </citation>
    <scope>NUCLEOTIDE SEQUENCE [LARGE SCALE GENOMIC DNA]</scope>
    <source>
        <strain evidence="3">DSM 28463</strain>
    </source>
</reference>
<feature type="transmembrane region" description="Helical" evidence="1">
    <location>
        <begin position="160"/>
        <end position="181"/>
    </location>
</feature>
<evidence type="ECO:0000256" key="1">
    <source>
        <dbReference type="SAM" id="Phobius"/>
    </source>
</evidence>
<evidence type="ECO:0000313" key="3">
    <source>
        <dbReference type="Proteomes" id="UP000198599"/>
    </source>
</evidence>
<proteinExistence type="predicted"/>
<dbReference type="AlphaFoldDB" id="A0A1I5F4S6"/>
<feature type="transmembrane region" description="Helical" evidence="1">
    <location>
        <begin position="133"/>
        <end position="154"/>
    </location>
</feature>
<dbReference type="EMBL" id="FOVP01000018">
    <property type="protein sequence ID" value="SFO18727.1"/>
    <property type="molecule type" value="Genomic_DNA"/>
</dbReference>
<organism evidence="2 3">
    <name type="scientific">Roseovarius lutimaris</name>
    <dbReference type="NCBI Taxonomy" id="1005928"/>
    <lineage>
        <taxon>Bacteria</taxon>
        <taxon>Pseudomonadati</taxon>
        <taxon>Pseudomonadota</taxon>
        <taxon>Alphaproteobacteria</taxon>
        <taxon>Rhodobacterales</taxon>
        <taxon>Roseobacteraceae</taxon>
        <taxon>Roseovarius</taxon>
    </lineage>
</organism>
<keyword evidence="1" id="KW-0812">Transmembrane</keyword>
<dbReference type="RefSeq" id="WP_092840932.1">
    <property type="nucleotide sequence ID" value="NZ_FOVP01000018.1"/>
</dbReference>
<dbReference type="STRING" id="1005928.SAMN04487859_11868"/>
<keyword evidence="1" id="KW-0472">Membrane</keyword>
<dbReference type="InterPro" id="IPR052712">
    <property type="entry name" value="Acid_resist_chaperone_HdeD"/>
</dbReference>
<dbReference type="Proteomes" id="UP000198599">
    <property type="component" value="Unassembled WGS sequence"/>
</dbReference>
<dbReference type="PANTHER" id="PTHR34989:SF1">
    <property type="entry name" value="PROTEIN HDED"/>
    <property type="match status" value="1"/>
</dbReference>
<sequence length="188" mass="19583">MTPTPEVFFDIDPPTILTKLRKGMFGAGVVMIVLGVAALIMPFFGSLVIEVLIGWLLAVSGLVTVVGAFSLRKTGLFVWELAAGLITCVIGLLMLAFPLQGLVALTLIIAVVLVMTAIAQLAFAFWARPAPGWGWGVLSAIVSGALGCFILFALPDASAIILGLFVGVDFVSTGTALVLIARSLRPGV</sequence>
<gene>
    <name evidence="2" type="ORF">SAMN04487859_11868</name>
</gene>
<keyword evidence="1" id="KW-1133">Transmembrane helix</keyword>
<accession>A0A1I5F4S6</accession>
<name>A0A1I5F4S6_9RHOB</name>
<feature type="transmembrane region" description="Helical" evidence="1">
    <location>
        <begin position="76"/>
        <end position="97"/>
    </location>
</feature>
<protein>
    <submittedName>
        <fullName evidence="2">Uncharacterized membrane protein HdeD, DUF308 family</fullName>
    </submittedName>
</protein>
<keyword evidence="3" id="KW-1185">Reference proteome</keyword>
<dbReference type="OrthoDB" id="9815400at2"/>
<feature type="transmembrane region" description="Helical" evidence="1">
    <location>
        <begin position="24"/>
        <end position="45"/>
    </location>
</feature>